<keyword evidence="1" id="KW-0472">Membrane</keyword>
<dbReference type="Proteomes" id="UP001268256">
    <property type="component" value="Unassembled WGS sequence"/>
</dbReference>
<evidence type="ECO:0000313" key="3">
    <source>
        <dbReference type="Proteomes" id="UP001268256"/>
    </source>
</evidence>
<protein>
    <submittedName>
        <fullName evidence="2">Uncharacterized protein</fullName>
    </submittedName>
</protein>
<comment type="caution">
    <text evidence="2">The sequence shown here is derived from an EMBL/GenBank/DDBJ whole genome shotgun (WGS) entry which is preliminary data.</text>
</comment>
<feature type="transmembrane region" description="Helical" evidence="1">
    <location>
        <begin position="80"/>
        <end position="100"/>
    </location>
</feature>
<feature type="transmembrane region" description="Helical" evidence="1">
    <location>
        <begin position="53"/>
        <end position="74"/>
    </location>
</feature>
<evidence type="ECO:0000256" key="1">
    <source>
        <dbReference type="SAM" id="Phobius"/>
    </source>
</evidence>
<keyword evidence="3" id="KW-1185">Reference proteome</keyword>
<feature type="transmembrane region" description="Helical" evidence="1">
    <location>
        <begin position="6"/>
        <end position="32"/>
    </location>
</feature>
<proteinExistence type="predicted"/>
<organism evidence="2 3">
    <name type="scientific">Pseudocalidococcus azoricus BACA0444</name>
    <dbReference type="NCBI Taxonomy" id="2918990"/>
    <lineage>
        <taxon>Bacteria</taxon>
        <taxon>Bacillati</taxon>
        <taxon>Cyanobacteriota</taxon>
        <taxon>Cyanophyceae</taxon>
        <taxon>Acaryochloridales</taxon>
        <taxon>Thermosynechococcaceae</taxon>
        <taxon>Pseudocalidococcus</taxon>
        <taxon>Pseudocalidococcus azoricus</taxon>
    </lineage>
</organism>
<keyword evidence="1" id="KW-0812">Transmembrane</keyword>
<dbReference type="AlphaFoldDB" id="A0AAE4JVV1"/>
<dbReference type="RefSeq" id="WP_322878012.1">
    <property type="nucleotide sequence ID" value="NZ_JAVMIP010000006.1"/>
</dbReference>
<sequence length="109" mass="11636">MTISEAWHGAALGIAGSGLWAIALYLGFYPIGQKIIERLETWLGKAKSSQAEFWAAMTGVLPFVLLGVGLFYGITVSLGLSWSVSLGIMATIGGGVYELGRRDGEINRE</sequence>
<dbReference type="EMBL" id="JAVMIP010000006">
    <property type="protein sequence ID" value="MDS3860745.1"/>
    <property type="molecule type" value="Genomic_DNA"/>
</dbReference>
<reference evidence="3" key="1">
    <citation type="submission" date="2023-07" db="EMBL/GenBank/DDBJ databases">
        <authorList>
            <person name="Luz R."/>
            <person name="Cordeiro R."/>
            <person name="Fonseca A."/>
            <person name="Goncalves V."/>
        </authorList>
    </citation>
    <scope>NUCLEOTIDE SEQUENCE [LARGE SCALE GENOMIC DNA]</scope>
    <source>
        <strain evidence="3">BACA0444</strain>
    </source>
</reference>
<evidence type="ECO:0000313" key="2">
    <source>
        <dbReference type="EMBL" id="MDS3860745.1"/>
    </source>
</evidence>
<gene>
    <name evidence="2" type="ORF">RIF25_07950</name>
</gene>
<name>A0AAE4JVV1_9CYAN</name>
<accession>A0AAE4JVV1</accession>
<keyword evidence="1" id="KW-1133">Transmembrane helix</keyword>